<organism evidence="1 2">
    <name type="scientific">Kribbella pittospori</name>
    <dbReference type="NCBI Taxonomy" id="722689"/>
    <lineage>
        <taxon>Bacteria</taxon>
        <taxon>Bacillati</taxon>
        <taxon>Actinomycetota</taxon>
        <taxon>Actinomycetes</taxon>
        <taxon>Propionibacteriales</taxon>
        <taxon>Kribbellaceae</taxon>
        <taxon>Kribbella</taxon>
    </lineage>
</organism>
<sequence>MLAGDRTGLLAAVLLASLLAILTVAIPESIRWYDEAGVWILDGDSPASGIPNAQAAVQDALGGLTFFFLLFTTPWPVLGAYLGSHVPQGIPATRS</sequence>
<dbReference type="Proteomes" id="UP000291144">
    <property type="component" value="Unassembled WGS sequence"/>
</dbReference>
<comment type="caution">
    <text evidence="1">The sequence shown here is derived from an EMBL/GenBank/DDBJ whole genome shotgun (WGS) entry which is preliminary data.</text>
</comment>
<name>A0A4R0KAB2_9ACTN</name>
<dbReference type="AlphaFoldDB" id="A0A4R0KAB2"/>
<keyword evidence="2" id="KW-1185">Reference proteome</keyword>
<dbReference type="RefSeq" id="WP_131364358.1">
    <property type="nucleotide sequence ID" value="NZ_SJKB01000016.1"/>
</dbReference>
<dbReference type="EMBL" id="SJKB01000016">
    <property type="protein sequence ID" value="TCC55146.1"/>
    <property type="molecule type" value="Genomic_DNA"/>
</dbReference>
<evidence type="ECO:0000313" key="1">
    <source>
        <dbReference type="EMBL" id="TCC55146.1"/>
    </source>
</evidence>
<reference evidence="1 2" key="1">
    <citation type="submission" date="2019-02" db="EMBL/GenBank/DDBJ databases">
        <title>Kribbella capetownensis sp. nov. and Kribbella speibonae sp. nov., isolated from soil.</title>
        <authorList>
            <person name="Curtis S.M."/>
            <person name="Norton I."/>
            <person name="Everest G.J."/>
            <person name="Meyers P.R."/>
        </authorList>
    </citation>
    <scope>NUCLEOTIDE SEQUENCE [LARGE SCALE GENOMIC DNA]</scope>
    <source>
        <strain evidence="1 2">NRRL B-24813</strain>
    </source>
</reference>
<evidence type="ECO:0000313" key="2">
    <source>
        <dbReference type="Proteomes" id="UP000291144"/>
    </source>
</evidence>
<protein>
    <submittedName>
        <fullName evidence="1">Uncharacterized protein</fullName>
    </submittedName>
</protein>
<proteinExistence type="predicted"/>
<gene>
    <name evidence="1" type="ORF">E0H73_36775</name>
</gene>
<accession>A0A4R0KAB2</accession>